<evidence type="ECO:0000256" key="1">
    <source>
        <dbReference type="ARBA" id="ARBA00007626"/>
    </source>
</evidence>
<sequence>MNSYVCRQCRVRLAGRLTNFTNPQWQSRASFISLRNEQSTTPQQEASSTERESLGPQETAQNNNHVPTRNTEDTTNASSLEQRKFQRPVNRGRYSKYTTFDNEVALSSELEGEVSQHEPDRRADSGTRSYAVQINRYLKQKDLQRAWDLFLEAYPARGCPALAHPSYNDLSLMGSHSVFEDLLSNLVHAFCRGAHVPVRPTSVLHKYELLGIQTPNNWKGTFRKLTDTTLAAIHAKEGNAEALFSELLSVWRFFFQCKGQVELPLETLDTEWKSMPQVDDVKEVLRDASVARDFNRRMQIFHPKSLGSTILGFSALTVFILLRGQNSFTAVLPKDLATQHAPFLRLITYLLPGSTIQSTLTHADLSSDFKMLPKDFRTDIVKQIALAPSLAINMIGEKTFEGGPLTEEQRADNKEQMLLKRIDRAINEKSHKHKVERIWAETIMAYTKEDGAANIPPIVYNSFLTGFLALFASDQAVTVWNHMMEHGVKPDVTTWTAMLTGCVRARDLRGLNAMWARMIQSGVQPDNFAWTTRVNGLISLREINAGFSTLDEMGKAWLASQHSPSSQEMSHKQKKSPTNKSVIHTKPSIEVINGAITALANLPQRQLSFDRKRDFIHKVLSWARTFDISPDARTYNSLIKVYLVGNDHETTFKLLRQMESQGIQADLATYTMLVRASFDNADFAALDQDAQAAHITTLFTQLESSGLRLNSYIYATTIDTMLKQYKNFPAVRAVISYMTSRNMSPGPHIYTSLFTHYFQESPPNIAAADSLWLQILQTPGAGTDKFLFDRIIEGYAAAGEVGRMMTVLTRMSKHGKLPGWDAIVAVVRALVHAGERERARNVVRDVRSGEGVAKGGITGGQHGEQNFFHVVVNELGLLTEDGESLEAAQQEDPNSGGH</sequence>
<feature type="transmembrane region" description="Helical" evidence="4">
    <location>
        <begin position="306"/>
        <end position="324"/>
    </location>
</feature>
<dbReference type="PANTHER" id="PTHR46128:SF329">
    <property type="entry name" value="MITOCHONDRIAL GROUP I INTRON SPLICING FACTOR DMR1"/>
    <property type="match status" value="1"/>
</dbReference>
<feature type="region of interest" description="Disordered" evidence="3">
    <location>
        <begin position="108"/>
        <end position="127"/>
    </location>
</feature>
<dbReference type="PROSITE" id="PS51375">
    <property type="entry name" value="PPR"/>
    <property type="match status" value="4"/>
</dbReference>
<protein>
    <recommendedName>
        <fullName evidence="7">Pentatricopeptide repeat protein</fullName>
    </recommendedName>
</protein>
<gene>
    <name evidence="5" type="ORF">BU24DRAFT_399377</name>
</gene>
<keyword evidence="4" id="KW-0812">Transmembrane</keyword>
<dbReference type="GeneID" id="54282803"/>
<organism evidence="5 6">
    <name type="scientific">Aaosphaeria arxii CBS 175.79</name>
    <dbReference type="NCBI Taxonomy" id="1450172"/>
    <lineage>
        <taxon>Eukaryota</taxon>
        <taxon>Fungi</taxon>
        <taxon>Dikarya</taxon>
        <taxon>Ascomycota</taxon>
        <taxon>Pezizomycotina</taxon>
        <taxon>Dothideomycetes</taxon>
        <taxon>Pleosporomycetidae</taxon>
        <taxon>Pleosporales</taxon>
        <taxon>Pleosporales incertae sedis</taxon>
        <taxon>Aaosphaeria</taxon>
    </lineage>
</organism>
<feature type="repeat" description="PPR" evidence="2">
    <location>
        <begin position="631"/>
        <end position="665"/>
    </location>
</feature>
<evidence type="ECO:0000313" key="5">
    <source>
        <dbReference type="EMBL" id="KAF2011147.1"/>
    </source>
</evidence>
<feature type="compositionally biased region" description="Polar residues" evidence="3">
    <location>
        <begin position="35"/>
        <end position="47"/>
    </location>
</feature>
<dbReference type="Gene3D" id="1.25.40.10">
    <property type="entry name" value="Tetratricopeptide repeat domain"/>
    <property type="match status" value="3"/>
</dbReference>
<comment type="similarity">
    <text evidence="1">Belongs to the PPR family. P subfamily.</text>
</comment>
<dbReference type="PANTHER" id="PTHR46128">
    <property type="entry name" value="MITOCHONDRIAL GROUP I INTRON SPLICING FACTOR CCM1"/>
    <property type="match status" value="1"/>
</dbReference>
<feature type="repeat" description="PPR" evidence="2">
    <location>
        <begin position="491"/>
        <end position="525"/>
    </location>
</feature>
<evidence type="ECO:0000313" key="6">
    <source>
        <dbReference type="Proteomes" id="UP000799778"/>
    </source>
</evidence>
<dbReference type="EMBL" id="ML978075">
    <property type="protein sequence ID" value="KAF2011147.1"/>
    <property type="molecule type" value="Genomic_DNA"/>
</dbReference>
<dbReference type="InterPro" id="IPR002885">
    <property type="entry name" value="PPR_rpt"/>
</dbReference>
<dbReference type="RefSeq" id="XP_033379486.1">
    <property type="nucleotide sequence ID" value="XM_033525406.1"/>
</dbReference>
<feature type="repeat" description="PPR" evidence="2">
    <location>
        <begin position="784"/>
        <end position="818"/>
    </location>
</feature>
<evidence type="ECO:0000256" key="3">
    <source>
        <dbReference type="SAM" id="MobiDB-lite"/>
    </source>
</evidence>
<feature type="compositionally biased region" description="Polar residues" evidence="3">
    <location>
        <begin position="56"/>
        <end position="80"/>
    </location>
</feature>
<dbReference type="Proteomes" id="UP000799778">
    <property type="component" value="Unassembled WGS sequence"/>
</dbReference>
<reference evidence="5" key="1">
    <citation type="journal article" date="2020" name="Stud. Mycol.">
        <title>101 Dothideomycetes genomes: a test case for predicting lifestyles and emergence of pathogens.</title>
        <authorList>
            <person name="Haridas S."/>
            <person name="Albert R."/>
            <person name="Binder M."/>
            <person name="Bloem J."/>
            <person name="Labutti K."/>
            <person name="Salamov A."/>
            <person name="Andreopoulos B."/>
            <person name="Baker S."/>
            <person name="Barry K."/>
            <person name="Bills G."/>
            <person name="Bluhm B."/>
            <person name="Cannon C."/>
            <person name="Castanera R."/>
            <person name="Culley D."/>
            <person name="Daum C."/>
            <person name="Ezra D."/>
            <person name="Gonzalez J."/>
            <person name="Henrissat B."/>
            <person name="Kuo A."/>
            <person name="Liang C."/>
            <person name="Lipzen A."/>
            <person name="Lutzoni F."/>
            <person name="Magnuson J."/>
            <person name="Mondo S."/>
            <person name="Nolan M."/>
            <person name="Ohm R."/>
            <person name="Pangilinan J."/>
            <person name="Park H.-J."/>
            <person name="Ramirez L."/>
            <person name="Alfaro M."/>
            <person name="Sun H."/>
            <person name="Tritt A."/>
            <person name="Yoshinaga Y."/>
            <person name="Zwiers L.-H."/>
            <person name="Turgeon B."/>
            <person name="Goodwin S."/>
            <person name="Spatafora J."/>
            <person name="Crous P."/>
            <person name="Grigoriev I."/>
        </authorList>
    </citation>
    <scope>NUCLEOTIDE SEQUENCE</scope>
    <source>
        <strain evidence="5">CBS 175.79</strain>
    </source>
</reference>
<dbReference type="AlphaFoldDB" id="A0A6A5XEC7"/>
<dbReference type="InterPro" id="IPR011990">
    <property type="entry name" value="TPR-like_helical_dom_sf"/>
</dbReference>
<keyword evidence="4" id="KW-0472">Membrane</keyword>
<proteinExistence type="inferred from homology"/>
<accession>A0A6A5XEC7</accession>
<keyword evidence="6" id="KW-1185">Reference proteome</keyword>
<feature type="region of interest" description="Disordered" evidence="3">
    <location>
        <begin position="561"/>
        <end position="582"/>
    </location>
</feature>
<evidence type="ECO:0008006" key="7">
    <source>
        <dbReference type="Google" id="ProtNLM"/>
    </source>
</evidence>
<name>A0A6A5XEC7_9PLEO</name>
<keyword evidence="4" id="KW-1133">Transmembrane helix</keyword>
<feature type="repeat" description="PPR" evidence="2">
    <location>
        <begin position="456"/>
        <end position="490"/>
    </location>
</feature>
<feature type="compositionally biased region" description="Basic and acidic residues" evidence="3">
    <location>
        <begin position="114"/>
        <end position="125"/>
    </location>
</feature>
<dbReference type="OrthoDB" id="185373at2759"/>
<evidence type="ECO:0000256" key="4">
    <source>
        <dbReference type="SAM" id="Phobius"/>
    </source>
</evidence>
<dbReference type="Pfam" id="PF13041">
    <property type="entry name" value="PPR_2"/>
    <property type="match status" value="2"/>
</dbReference>
<feature type="region of interest" description="Disordered" evidence="3">
    <location>
        <begin position="35"/>
        <end position="92"/>
    </location>
</feature>
<dbReference type="NCBIfam" id="TIGR00756">
    <property type="entry name" value="PPR"/>
    <property type="match status" value="2"/>
</dbReference>
<evidence type="ECO:0000256" key="2">
    <source>
        <dbReference type="PROSITE-ProRule" id="PRU00708"/>
    </source>
</evidence>
<dbReference type="InterPro" id="IPR050872">
    <property type="entry name" value="PPR_P_subfamily"/>
</dbReference>